<evidence type="ECO:0000256" key="8">
    <source>
        <dbReference type="ARBA" id="ARBA00023065"/>
    </source>
</evidence>
<dbReference type="GO" id="GO:0016787">
    <property type="term" value="F:hydrolase activity"/>
    <property type="evidence" value="ECO:0007669"/>
    <property type="project" value="UniProtKB-KW"/>
</dbReference>
<dbReference type="EMBL" id="VWFP01000025">
    <property type="protein sequence ID" value="KAA4622340.1"/>
    <property type="molecule type" value="Genomic_DNA"/>
</dbReference>
<dbReference type="EMBL" id="VWFC01000053">
    <property type="protein sequence ID" value="KAB1318972.1"/>
    <property type="molecule type" value="Genomic_DNA"/>
</dbReference>
<dbReference type="GO" id="GO:0005886">
    <property type="term" value="C:plasma membrane"/>
    <property type="evidence" value="ECO:0007669"/>
    <property type="project" value="UniProtKB-SubCell"/>
</dbReference>
<dbReference type="EMBL" id="JAQNZF010000020">
    <property type="protein sequence ID" value="MDC2743607.1"/>
    <property type="molecule type" value="Genomic_DNA"/>
</dbReference>
<evidence type="ECO:0000256" key="7">
    <source>
        <dbReference type="ARBA" id="ARBA00022989"/>
    </source>
</evidence>
<protein>
    <recommendedName>
        <fullName evidence="15">ATP synthase subunit b</fullName>
    </recommendedName>
    <alternativeName>
        <fullName evidence="15">ATP synthase F(0) sector subunit b</fullName>
    </alternativeName>
    <alternativeName>
        <fullName evidence="15">ATPase subunit I</fullName>
    </alternativeName>
    <alternativeName>
        <fullName evidence="15">F-type ATPase subunit b</fullName>
        <shortName evidence="15">F-ATPase subunit b</shortName>
    </alternativeName>
</protein>
<evidence type="ECO:0000313" key="41">
    <source>
        <dbReference type="Proteomes" id="UP000375690"/>
    </source>
</evidence>
<dbReference type="RefSeq" id="WP_004295759.1">
    <property type="nucleotide sequence ID" value="NZ_BAABYJ010000001.1"/>
</dbReference>
<reference evidence="40 41" key="5">
    <citation type="journal article" date="2019" name="Nat. Med.">
        <title>A library of human gut bacterial isolates paired with longitudinal multiomics data enables mechanistic microbiome research.</title>
        <authorList>
            <person name="Poyet M."/>
            <person name="Groussin M."/>
            <person name="Gibbons S.M."/>
            <person name="Avila-Pacheco J."/>
            <person name="Jiang X."/>
            <person name="Kearney S.M."/>
            <person name="Perrotta A.R."/>
            <person name="Berdy B."/>
            <person name="Zhao S."/>
            <person name="Lieberman T.D."/>
            <person name="Swanson P.K."/>
            <person name="Smith M."/>
            <person name="Roesemann S."/>
            <person name="Alexander J.E."/>
            <person name="Rich S.A."/>
            <person name="Livny J."/>
            <person name="Vlamakis H."/>
            <person name="Clish C."/>
            <person name="Bullock K."/>
            <person name="Deik A."/>
            <person name="Scott J."/>
            <person name="Pierce K.A."/>
            <person name="Xavier R.J."/>
            <person name="Alm E.J."/>
        </authorList>
    </citation>
    <scope>NUCLEOTIDE SEQUENCE [LARGE SCALE GENOMIC DNA]</scope>
    <source>
        <strain evidence="20 45">BIOML-A134</strain>
        <strain evidence="23 43">BIOML-A14</strain>
        <strain evidence="22 42">BIOML-A15</strain>
        <strain evidence="19 40">BIOML-A160</strain>
        <strain evidence="18 44">BIOML-A183</strain>
        <strain evidence="24 41">BIOML-A2</strain>
        <strain evidence="21 46">BIOML-A41</strain>
    </source>
</reference>
<evidence type="ECO:0000256" key="5">
    <source>
        <dbReference type="ARBA" id="ARBA00022692"/>
    </source>
</evidence>
<evidence type="ECO:0000313" key="36">
    <source>
        <dbReference type="Proteomes" id="UP000266492"/>
    </source>
</evidence>
<dbReference type="GO" id="GO:0046933">
    <property type="term" value="F:proton-transporting ATP synthase activity, rotational mechanism"/>
    <property type="evidence" value="ECO:0007669"/>
    <property type="project" value="UniProtKB-UniRule"/>
</dbReference>
<evidence type="ECO:0000313" key="25">
    <source>
        <dbReference type="EMBL" id="MDC2408004.1"/>
    </source>
</evidence>
<comment type="function">
    <text evidence="12">Component of the F(0) channel, it forms part of the peripheral stalk, linking F(1) to F(0). The b'-subunit is a diverged and duplicated form of b found in plants and photosynthetic bacteria.</text>
</comment>
<dbReference type="InterPro" id="IPR050059">
    <property type="entry name" value="ATP_synthase_B_chain"/>
</dbReference>
<evidence type="ECO:0000313" key="32">
    <source>
        <dbReference type="EMBL" id="SDB76075.1"/>
    </source>
</evidence>
<evidence type="ECO:0000313" key="44">
    <source>
        <dbReference type="Proteomes" id="UP000460135"/>
    </source>
</evidence>
<evidence type="ECO:0000313" key="19">
    <source>
        <dbReference type="EMBL" id="KAA3924449.1"/>
    </source>
</evidence>
<gene>
    <name evidence="15 29" type="primary">atpF</name>
    <name evidence="31" type="ORF">DW206_08815</name>
    <name evidence="30" type="ORF">DWV35_16705</name>
    <name evidence="29" type="ORF">DWX70_12535</name>
    <name evidence="28" type="ORF">DYI28_01085</name>
    <name evidence="24" type="ORF">F3B53_25030</name>
    <name evidence="21" type="ORF">F3B85_06685</name>
    <name evidence="22" type="ORF">F3B90_20450</name>
    <name evidence="23" type="ORF">F3B98_15200</name>
    <name evidence="20" type="ORF">F3D66_12620</name>
    <name evidence="19" type="ORF">F3F25_22125</name>
    <name evidence="18" type="ORF">F3F51_21265</name>
    <name evidence="25" type="ORF">PO240_09000</name>
    <name evidence="26" type="ORF">PO382_15390</name>
    <name evidence="27" type="ORF">PQ628_20035</name>
    <name evidence="32" type="ORF">SAMN05192581_100661</name>
    <name evidence="33" type="ORF">SAMN05192582_100560</name>
</gene>
<keyword evidence="3 15" id="KW-1003">Cell membrane</keyword>
<evidence type="ECO:0000256" key="6">
    <source>
        <dbReference type="ARBA" id="ARBA00022781"/>
    </source>
</evidence>
<dbReference type="InterPro" id="IPR005864">
    <property type="entry name" value="ATP_synth_F0_bsu_bac"/>
</dbReference>
<evidence type="ECO:0000313" key="42">
    <source>
        <dbReference type="Proteomes" id="UP000424805"/>
    </source>
</evidence>
<dbReference type="EMBL" id="JAQQPO010000027">
    <property type="protein sequence ID" value="MDC7960490.1"/>
    <property type="molecule type" value="Genomic_DNA"/>
</dbReference>
<evidence type="ECO:0000313" key="28">
    <source>
        <dbReference type="EMBL" id="QDM07417.1"/>
    </source>
</evidence>
<dbReference type="Proteomes" id="UP000286031">
    <property type="component" value="Unassembled WGS sequence"/>
</dbReference>
<dbReference type="Proteomes" id="UP000435985">
    <property type="component" value="Unassembled WGS sequence"/>
</dbReference>
<dbReference type="Proteomes" id="UP001219389">
    <property type="component" value="Unassembled WGS sequence"/>
</dbReference>
<evidence type="ECO:0000313" key="39">
    <source>
        <dbReference type="Proteomes" id="UP000318823"/>
    </source>
</evidence>
<dbReference type="Proteomes" id="UP000283329">
    <property type="component" value="Unassembled WGS sequence"/>
</dbReference>
<keyword evidence="45" id="KW-1185">Reference proteome</keyword>
<evidence type="ECO:0000256" key="11">
    <source>
        <dbReference type="ARBA" id="ARBA00025198"/>
    </source>
</evidence>
<evidence type="ECO:0000256" key="4">
    <source>
        <dbReference type="ARBA" id="ARBA00022547"/>
    </source>
</evidence>
<keyword evidence="8 15" id="KW-0406">Ion transport</keyword>
<comment type="subcellular location">
    <subcellularLocation>
        <location evidence="15">Cell membrane</location>
        <topology evidence="15">Single-pass membrane protein</topology>
    </subcellularLocation>
    <subcellularLocation>
        <location evidence="14">Endomembrane system</location>
        <topology evidence="14">Single-pass membrane protein</topology>
    </subcellularLocation>
</comment>
<dbReference type="Proteomes" id="UP000375690">
    <property type="component" value="Unassembled WGS sequence"/>
</dbReference>
<evidence type="ECO:0000313" key="37">
    <source>
        <dbReference type="Proteomes" id="UP000283329"/>
    </source>
</evidence>
<dbReference type="GO" id="GO:0045259">
    <property type="term" value="C:proton-transporting ATP synthase complex"/>
    <property type="evidence" value="ECO:0007669"/>
    <property type="project" value="UniProtKB-KW"/>
</dbReference>
<accession>A0A139L345</accession>
<dbReference type="EMBL" id="JAQNWR010000004">
    <property type="protein sequence ID" value="MDC2408004.1"/>
    <property type="molecule type" value="Genomic_DNA"/>
</dbReference>
<evidence type="ECO:0000313" key="45">
    <source>
        <dbReference type="Proteomes" id="UP000473905"/>
    </source>
</evidence>
<dbReference type="HAMAP" id="MF_01398">
    <property type="entry name" value="ATP_synth_b_bprime"/>
    <property type="match status" value="1"/>
</dbReference>
<dbReference type="CDD" id="cd06503">
    <property type="entry name" value="ATP-synt_Fo_b"/>
    <property type="match status" value="1"/>
</dbReference>
<keyword evidence="17" id="KW-0175">Coiled coil</keyword>
<dbReference type="KEGG" id="boa:Bovatus_00929"/>
<dbReference type="Proteomes" id="UP000181870">
    <property type="component" value="Unassembled WGS sequence"/>
</dbReference>
<evidence type="ECO:0000313" key="20">
    <source>
        <dbReference type="EMBL" id="KAA4097792.1"/>
    </source>
</evidence>
<evidence type="ECO:0000256" key="10">
    <source>
        <dbReference type="ARBA" id="ARBA00023310"/>
    </source>
</evidence>
<dbReference type="Proteomes" id="UP001214017">
    <property type="component" value="Unassembled WGS sequence"/>
</dbReference>
<evidence type="ECO:0000256" key="12">
    <source>
        <dbReference type="ARBA" id="ARBA00025614"/>
    </source>
</evidence>
<reference evidence="28" key="3">
    <citation type="journal article" date="2018" name="Nature">
        <title>Human gut bacteria contain acquired interbacterial defence systems.</title>
        <authorList>
            <person name="Ross B.D."/>
            <person name="Verster A.J."/>
            <person name="Radey M.C."/>
            <person name="Schmidtke D.T."/>
            <person name="Pope C.E."/>
            <person name="Hoffman L.R."/>
            <person name="Hajjar A."/>
            <person name="Peterson S.B."/>
            <person name="Borenstein E."/>
            <person name="Mougous J."/>
        </authorList>
    </citation>
    <scope>NUCLEOTIDE SEQUENCE</scope>
    <source>
        <strain evidence="28">3725 D1 iv</strain>
    </source>
</reference>
<evidence type="ECO:0000256" key="2">
    <source>
        <dbReference type="ARBA" id="ARBA00022448"/>
    </source>
</evidence>
<dbReference type="EMBL" id="QRVZ01000009">
    <property type="protein sequence ID" value="RGS83219.1"/>
    <property type="molecule type" value="Genomic_DNA"/>
</dbReference>
<reference evidence="34 35" key="1">
    <citation type="submission" date="2016-10" db="EMBL/GenBank/DDBJ databases">
        <authorList>
            <person name="de Groot N.N."/>
        </authorList>
    </citation>
    <scope>NUCLEOTIDE SEQUENCE [LARGE SCALE GENOMIC DNA]</scope>
    <source>
        <strain evidence="32 35">NLAE-zl-C500</strain>
        <strain evidence="33 34">NLAE-zl-C57</strain>
    </source>
</reference>
<evidence type="ECO:0000313" key="35">
    <source>
        <dbReference type="Proteomes" id="UP000183670"/>
    </source>
</evidence>
<evidence type="ECO:0000313" key="22">
    <source>
        <dbReference type="EMBL" id="KAA4622340.1"/>
    </source>
</evidence>
<keyword evidence="2 15" id="KW-0813">Transport</keyword>
<dbReference type="GO" id="GO:0046961">
    <property type="term" value="F:proton-transporting ATPase activity, rotational mechanism"/>
    <property type="evidence" value="ECO:0007669"/>
    <property type="project" value="TreeGrafter"/>
</dbReference>
<evidence type="ECO:0000313" key="21">
    <source>
        <dbReference type="EMBL" id="KAA4539680.1"/>
    </source>
</evidence>
<evidence type="ECO:0000313" key="34">
    <source>
        <dbReference type="Proteomes" id="UP000181870"/>
    </source>
</evidence>
<dbReference type="EMBL" id="VWLX01000018">
    <property type="protein sequence ID" value="KAA3801633.1"/>
    <property type="molecule type" value="Genomic_DNA"/>
</dbReference>
<dbReference type="EMBL" id="VWLB01000045">
    <property type="protein sequence ID" value="KAA3924449.1"/>
    <property type="molecule type" value="Genomic_DNA"/>
</dbReference>
<keyword evidence="5 15" id="KW-0812">Transmembrane</keyword>
<name>A0A139L345_BACOV</name>
<evidence type="ECO:0000313" key="23">
    <source>
        <dbReference type="EMBL" id="KAA4663282.1"/>
    </source>
</evidence>
<dbReference type="NCBIfam" id="TIGR01144">
    <property type="entry name" value="ATP_synt_b"/>
    <property type="match status" value="1"/>
</dbReference>
<dbReference type="Proteomes" id="UP000266492">
    <property type="component" value="Unassembled WGS sequence"/>
</dbReference>
<feature type="transmembrane region" description="Helical" evidence="15">
    <location>
        <begin position="12"/>
        <end position="34"/>
    </location>
</feature>
<dbReference type="GO" id="GO:0012505">
    <property type="term" value="C:endomembrane system"/>
    <property type="evidence" value="ECO:0007669"/>
    <property type="project" value="UniProtKB-SubCell"/>
</dbReference>
<evidence type="ECO:0000313" key="38">
    <source>
        <dbReference type="Proteomes" id="UP000286031"/>
    </source>
</evidence>
<evidence type="ECO:0000256" key="17">
    <source>
        <dbReference type="SAM" id="Coils"/>
    </source>
</evidence>
<feature type="coiled-coil region" evidence="17">
    <location>
        <begin position="44"/>
        <end position="71"/>
    </location>
</feature>
<evidence type="ECO:0000313" key="31">
    <source>
        <dbReference type="EMBL" id="RHH48188.1"/>
    </source>
</evidence>
<dbReference type="AlphaFoldDB" id="A0A139L345"/>
<reference evidence="39" key="2">
    <citation type="journal article" date="2018" name="J. Anim. Genet.">
        <title>Acquired interbacterial defense systems protect against interspecies antagonism in the human gut microbiome.</title>
        <authorList>
            <person name="Ross B.D."/>
            <person name="Verster A.J."/>
            <person name="Radey M.C."/>
            <person name="Schmidtke D.T."/>
            <person name="Pope C.E."/>
            <person name="Hoffman L.R."/>
            <person name="Hajjar A."/>
            <person name="Peterson S.B."/>
            <person name="Borenstein E."/>
            <person name="Mougous J."/>
        </authorList>
    </citation>
    <scope>NUCLEOTIDE SEQUENCE [LARGE SCALE GENOMIC DNA]</scope>
    <source>
        <strain evidence="39">3725 D1 iv</strain>
    </source>
</reference>
<dbReference type="Proteomes" id="UP000424805">
    <property type="component" value="Unassembled WGS sequence"/>
</dbReference>
<dbReference type="Proteomes" id="UP000478493">
    <property type="component" value="Unassembled WGS sequence"/>
</dbReference>
<evidence type="ECO:0000256" key="13">
    <source>
        <dbReference type="ARBA" id="ARBA00026054"/>
    </source>
</evidence>
<proteinExistence type="inferred from homology"/>
<dbReference type="PANTHER" id="PTHR33445:SF1">
    <property type="entry name" value="ATP SYNTHASE SUBUNIT B"/>
    <property type="match status" value="1"/>
</dbReference>
<evidence type="ECO:0000256" key="16">
    <source>
        <dbReference type="RuleBase" id="RU003848"/>
    </source>
</evidence>
<evidence type="ECO:0000313" key="33">
    <source>
        <dbReference type="EMBL" id="SDH39299.1"/>
    </source>
</evidence>
<evidence type="ECO:0000256" key="15">
    <source>
        <dbReference type="HAMAP-Rule" id="MF_01398"/>
    </source>
</evidence>
<keyword evidence="10 15" id="KW-0066">ATP synthesis</keyword>
<dbReference type="Pfam" id="PF00430">
    <property type="entry name" value="ATP-synt_B"/>
    <property type="match status" value="1"/>
</dbReference>
<reference evidence="28" key="6">
    <citation type="submission" date="2019-07" db="EMBL/GenBank/DDBJ databases">
        <authorList>
            <person name="Ross B.D."/>
            <person name="Verster A.J."/>
            <person name="Radey M.C."/>
            <person name="Schmidtke D.T."/>
            <person name="Pope C.E."/>
            <person name="Hoffman L.R."/>
            <person name="Hajjar A."/>
            <person name="Peterson S.B."/>
            <person name="Borenstein E."/>
            <person name="Mougous J.D."/>
        </authorList>
    </citation>
    <scope>NUCLEOTIDE SEQUENCE</scope>
    <source>
        <strain evidence="28">3725 D1 iv</strain>
    </source>
</reference>
<dbReference type="EMBL" id="VWGP01000004">
    <property type="protein sequence ID" value="KAA4539680.1"/>
    <property type="molecule type" value="Genomic_DNA"/>
</dbReference>
<dbReference type="EMBL" id="QRJR01000006">
    <property type="protein sequence ID" value="RHH48188.1"/>
    <property type="molecule type" value="Genomic_DNA"/>
</dbReference>
<dbReference type="PANTHER" id="PTHR33445">
    <property type="entry name" value="ATP SYNTHASE SUBUNIT B', CHLOROPLASTIC"/>
    <property type="match status" value="1"/>
</dbReference>
<keyword evidence="7 15" id="KW-1133">Transmembrane helix</keyword>
<evidence type="ECO:0000313" key="18">
    <source>
        <dbReference type="EMBL" id="KAA3801633.1"/>
    </source>
</evidence>
<evidence type="ECO:0000256" key="9">
    <source>
        <dbReference type="ARBA" id="ARBA00023136"/>
    </source>
</evidence>
<evidence type="ECO:0000313" key="40">
    <source>
        <dbReference type="Proteomes" id="UP000365824"/>
    </source>
</evidence>
<dbReference type="PATRIC" id="fig|28116.10.peg.3142"/>
<reference evidence="25" key="7">
    <citation type="submission" date="2022-10" db="EMBL/GenBank/DDBJ databases">
        <title>Human gut microbiome strain richness.</title>
        <authorList>
            <person name="Chen-Liaw A."/>
        </authorList>
    </citation>
    <scope>NUCLEOTIDE SEQUENCE</scope>
    <source>
        <strain evidence="26">BSD2780120875st1_E1_BSD2780120875_150330</strain>
        <strain evidence="25">F7_m1001271B151109d0_201107</strain>
        <strain evidence="27">RTP21484st1_H8_RTP21484_190118</strain>
    </source>
</reference>
<comment type="subunit">
    <text evidence="13">F-type ATPases have 2 components, F(1) - the catalytic core - and F(0) - the membrane proton channel. F(1) has five subunits: alpha(3), beta(3), gamma(1), delta(1), epsilon(1). F(0) has four main subunits: a(1), b(2) and c(10-14). The alpha and beta chains form an alternating ring which encloses part of the gamma chain. F(1) is attached to F(0) by a central stalk formed by the gamma and epsilon chains, while a peripheral stalk is formed by the delta and b chains.</text>
</comment>
<evidence type="ECO:0000256" key="14">
    <source>
        <dbReference type="ARBA" id="ARBA00037847"/>
    </source>
</evidence>
<organism evidence="29 36">
    <name type="scientific">Bacteroides ovatus</name>
    <dbReference type="NCBI Taxonomy" id="28116"/>
    <lineage>
        <taxon>Bacteria</taxon>
        <taxon>Pseudomonadati</taxon>
        <taxon>Bacteroidota</taxon>
        <taxon>Bacteroidia</taxon>
        <taxon>Bacteroidales</taxon>
        <taxon>Bacteroidaceae</taxon>
        <taxon>Bacteroides</taxon>
    </lineage>
</organism>
<dbReference type="Proteomes" id="UP000365824">
    <property type="component" value="Unassembled WGS sequence"/>
</dbReference>
<dbReference type="EMBL" id="VWFO01000019">
    <property type="protein sequence ID" value="KAA4663282.1"/>
    <property type="molecule type" value="Genomic_DNA"/>
</dbReference>
<evidence type="ECO:0000313" key="29">
    <source>
        <dbReference type="EMBL" id="RGS83219.1"/>
    </source>
</evidence>
<dbReference type="Proteomes" id="UP000473905">
    <property type="component" value="Unassembled WGS sequence"/>
</dbReference>
<evidence type="ECO:0000313" key="43">
    <source>
        <dbReference type="Proteomes" id="UP000435985"/>
    </source>
</evidence>
<evidence type="ECO:0000313" key="26">
    <source>
        <dbReference type="EMBL" id="MDC2743607.1"/>
    </source>
</evidence>
<evidence type="ECO:0000313" key="30">
    <source>
        <dbReference type="EMBL" id="RGX08061.1"/>
    </source>
</evidence>
<dbReference type="EMBL" id="CP041395">
    <property type="protein sequence ID" value="QDM07417.1"/>
    <property type="molecule type" value="Genomic_DNA"/>
</dbReference>
<dbReference type="Proteomes" id="UP000318823">
    <property type="component" value="Chromosome"/>
</dbReference>
<dbReference type="Proteomes" id="UP000460135">
    <property type="component" value="Unassembled WGS sequence"/>
</dbReference>
<evidence type="ECO:0000313" key="24">
    <source>
        <dbReference type="EMBL" id="KAB1318972.1"/>
    </source>
</evidence>
<reference evidence="36 37" key="4">
    <citation type="submission" date="2018-08" db="EMBL/GenBank/DDBJ databases">
        <title>A genome reference for cultivated species of the human gut microbiota.</title>
        <authorList>
            <person name="Zou Y."/>
            <person name="Xue W."/>
            <person name="Luo G."/>
        </authorList>
    </citation>
    <scope>NUCLEOTIDE SEQUENCE [LARGE SCALE GENOMIC DNA]</scope>
    <source>
        <strain evidence="30 38">AF04-46</strain>
        <strain evidence="29 36">AF20-9LB</strain>
        <strain evidence="31 37">AM17-48</strain>
    </source>
</reference>
<keyword evidence="4 15" id="KW-0138">CF(0)</keyword>
<dbReference type="Proteomes" id="UP001215078">
    <property type="component" value="Unassembled WGS sequence"/>
</dbReference>
<evidence type="ECO:0000313" key="46">
    <source>
        <dbReference type="Proteomes" id="UP000478493"/>
    </source>
</evidence>
<dbReference type="EMBL" id="FMYE01000006">
    <property type="protein sequence ID" value="SDB76075.1"/>
    <property type="molecule type" value="Genomic_DNA"/>
</dbReference>
<dbReference type="STRING" id="28116.Bovatus_00929"/>
<dbReference type="EMBL" id="VWKB01000016">
    <property type="protein sequence ID" value="KAA4097792.1"/>
    <property type="molecule type" value="Genomic_DNA"/>
</dbReference>
<evidence type="ECO:0000313" key="27">
    <source>
        <dbReference type="EMBL" id="MDC7960490.1"/>
    </source>
</evidence>
<comment type="function">
    <text evidence="11 15">F(1)F(0) ATP synthase produces ATP from ADP in the presence of a proton or sodium gradient. F-type ATPases consist of two structural domains, F(1) containing the extramembraneous catalytic core and F(0) containing the membrane proton channel, linked together by a central stalk and a peripheral stalk. During catalysis, ATP synthesis in the catalytic domain of F(1) is coupled via a rotary mechanism of the central stalk subunits to proton translocation.</text>
</comment>
<comment type="subunit">
    <text evidence="15">F-type ATPases have 2 components, F(1) - the catalytic core - and F(0) - the membrane proton channel. F(1) has five subunits: alpha(3), beta(3), gamma(1), delta(1), epsilon(1). F(0) has three main subunits: a(1), b(2) and c(10-14). The alpha and beta chains form an alternating ring which encloses part of the gamma chain. F(1) is attached to F(0) by a central stalk formed by the gamma and epsilon chains, while a peripheral stalk is formed by the delta and b chains.</text>
</comment>
<comment type="similarity">
    <text evidence="1 15 16">Belongs to the ATPase B chain family.</text>
</comment>
<dbReference type="GeneID" id="29453242"/>
<keyword evidence="29" id="KW-0378">Hydrolase</keyword>
<dbReference type="EMBL" id="FNDO01000005">
    <property type="protein sequence ID" value="SDH39299.1"/>
    <property type="molecule type" value="Genomic_DNA"/>
</dbReference>
<dbReference type="EMBL" id="QSBI01000023">
    <property type="protein sequence ID" value="RGX08061.1"/>
    <property type="molecule type" value="Genomic_DNA"/>
</dbReference>
<keyword evidence="9 15" id="KW-0472">Membrane</keyword>
<evidence type="ECO:0000256" key="1">
    <source>
        <dbReference type="ARBA" id="ARBA00005513"/>
    </source>
</evidence>
<dbReference type="InterPro" id="IPR002146">
    <property type="entry name" value="ATP_synth_b/b'su_bac/chlpt"/>
</dbReference>
<dbReference type="Proteomes" id="UP000183670">
    <property type="component" value="Unassembled WGS sequence"/>
</dbReference>
<sequence length="167" mass="18982">MSLLLPDSGLLFWMFLSFGIVFVILAKYGFPVIIKMVEGRKTYIDQSLEVAREANAQLSKLKEEGDALVAAANKEQGRILREAMEERDKIVHEARKQAEIAAQKELDAVKQQIQIEKDEAIRDIRRQVAVLSVDIAEKVLRKSLEDKEAQMGMIDRMLDEVLTPNKN</sequence>
<keyword evidence="6 15" id="KW-0375">Hydrogen ion transport</keyword>
<evidence type="ECO:0000256" key="3">
    <source>
        <dbReference type="ARBA" id="ARBA00022475"/>
    </source>
</evidence>